<feature type="transmembrane region" description="Helical" evidence="1">
    <location>
        <begin position="111"/>
        <end position="128"/>
    </location>
</feature>
<feature type="transmembrane region" description="Helical" evidence="1">
    <location>
        <begin position="134"/>
        <end position="152"/>
    </location>
</feature>
<proteinExistence type="predicted"/>
<dbReference type="Proteomes" id="UP001054252">
    <property type="component" value="Unassembled WGS sequence"/>
</dbReference>
<dbReference type="AlphaFoldDB" id="A0AAV5IZK8"/>
<keyword evidence="1" id="KW-0812">Transmembrane</keyword>
<comment type="caution">
    <text evidence="2">The sequence shown here is derived from an EMBL/GenBank/DDBJ whole genome shotgun (WGS) entry which is preliminary data.</text>
</comment>
<organism evidence="2 3">
    <name type="scientific">Rubroshorea leprosula</name>
    <dbReference type="NCBI Taxonomy" id="152421"/>
    <lineage>
        <taxon>Eukaryota</taxon>
        <taxon>Viridiplantae</taxon>
        <taxon>Streptophyta</taxon>
        <taxon>Embryophyta</taxon>
        <taxon>Tracheophyta</taxon>
        <taxon>Spermatophyta</taxon>
        <taxon>Magnoliopsida</taxon>
        <taxon>eudicotyledons</taxon>
        <taxon>Gunneridae</taxon>
        <taxon>Pentapetalae</taxon>
        <taxon>rosids</taxon>
        <taxon>malvids</taxon>
        <taxon>Malvales</taxon>
        <taxon>Dipterocarpaceae</taxon>
        <taxon>Rubroshorea</taxon>
    </lineage>
</organism>
<feature type="transmembrane region" description="Helical" evidence="1">
    <location>
        <begin position="269"/>
        <end position="288"/>
    </location>
</feature>
<keyword evidence="3" id="KW-1185">Reference proteome</keyword>
<dbReference type="EMBL" id="BPVZ01000020">
    <property type="protein sequence ID" value="GKV03594.1"/>
    <property type="molecule type" value="Genomic_DNA"/>
</dbReference>
<evidence type="ECO:0000313" key="3">
    <source>
        <dbReference type="Proteomes" id="UP001054252"/>
    </source>
</evidence>
<feature type="transmembrane region" description="Helical" evidence="1">
    <location>
        <begin position="212"/>
        <end position="229"/>
    </location>
</feature>
<name>A0AAV5IZK8_9ROSI</name>
<feature type="transmembrane region" description="Helical" evidence="1">
    <location>
        <begin position="20"/>
        <end position="39"/>
    </location>
</feature>
<evidence type="ECO:0000313" key="2">
    <source>
        <dbReference type="EMBL" id="GKV03594.1"/>
    </source>
</evidence>
<evidence type="ECO:0000256" key="1">
    <source>
        <dbReference type="SAM" id="Phobius"/>
    </source>
</evidence>
<keyword evidence="1" id="KW-1133">Transmembrane helix</keyword>
<gene>
    <name evidence="2" type="ORF">SLEP1_g15869</name>
</gene>
<reference evidence="2 3" key="1">
    <citation type="journal article" date="2021" name="Commun. Biol.">
        <title>The genome of Shorea leprosula (Dipterocarpaceae) highlights the ecological relevance of drought in aseasonal tropical rainforests.</title>
        <authorList>
            <person name="Ng K.K.S."/>
            <person name="Kobayashi M.J."/>
            <person name="Fawcett J.A."/>
            <person name="Hatakeyama M."/>
            <person name="Paape T."/>
            <person name="Ng C.H."/>
            <person name="Ang C.C."/>
            <person name="Tnah L.H."/>
            <person name="Lee C.T."/>
            <person name="Nishiyama T."/>
            <person name="Sese J."/>
            <person name="O'Brien M.J."/>
            <person name="Copetti D."/>
            <person name="Mohd Noor M.I."/>
            <person name="Ong R.C."/>
            <person name="Putra M."/>
            <person name="Sireger I.Z."/>
            <person name="Indrioko S."/>
            <person name="Kosugi Y."/>
            <person name="Izuno A."/>
            <person name="Isagi Y."/>
            <person name="Lee S.L."/>
            <person name="Shimizu K.K."/>
        </authorList>
    </citation>
    <scope>NUCLEOTIDE SEQUENCE [LARGE SCALE GENOMIC DNA]</scope>
    <source>
        <strain evidence="2">214</strain>
    </source>
</reference>
<accession>A0AAV5IZK8</accession>
<keyword evidence="1" id="KW-0472">Membrane</keyword>
<sequence length="306" mass="34800">MKNPFEALKTHLHKDAKNGSRSAILFAQIALFIATIFVWNTKLCAEHDRTGFKTALSYQIIAILVSNSRRLNDLRFIHKKCDTKVNSIANLICLILAIVLEKFYEKSLSSLGFAFSITVFFLILLVIIRPSTDLGLFGFLIGVIGSVAYNLFGLKFQTWIVVAICFPLLVFRFWLDKNWLEMDVGEDQPLLNRLEVGEDQSQLTDRSTGGRIQNLTVAGFHLFWVYILFRTNCQAMPKSISCPPSSVMGMLASLLIFNMWFGYAFISRVYSLVMMLIILLFAGVGCLHKRAKKLSPRRRKKNRKIA</sequence>
<protein>
    <submittedName>
        <fullName evidence="2">Uncharacterized protein</fullName>
    </submittedName>
</protein>
<feature type="transmembrane region" description="Helical" evidence="1">
    <location>
        <begin position="241"/>
        <end position="263"/>
    </location>
</feature>
<feature type="transmembrane region" description="Helical" evidence="1">
    <location>
        <begin position="159"/>
        <end position="175"/>
    </location>
</feature>